<accession>A0ABP9T922</accession>
<dbReference type="Proteomes" id="UP001499878">
    <property type="component" value="Unassembled WGS sequence"/>
</dbReference>
<dbReference type="EMBL" id="BAABJR010000011">
    <property type="protein sequence ID" value="GAA5212065.1"/>
    <property type="molecule type" value="Genomic_DNA"/>
</dbReference>
<dbReference type="PANTHER" id="PTHR36454:SF1">
    <property type="entry name" value="DUF1015 DOMAIN-CONTAINING PROTEIN"/>
    <property type="match status" value="1"/>
</dbReference>
<name>A0ABP9T922_9ACTN</name>
<organism evidence="1 2">
    <name type="scientific">Streptomyces thinghirensis</name>
    <dbReference type="NCBI Taxonomy" id="551547"/>
    <lineage>
        <taxon>Bacteria</taxon>
        <taxon>Bacillati</taxon>
        <taxon>Actinomycetota</taxon>
        <taxon>Actinomycetes</taxon>
        <taxon>Kitasatosporales</taxon>
        <taxon>Streptomycetaceae</taxon>
        <taxon>Streptomyces</taxon>
    </lineage>
</organism>
<proteinExistence type="predicted"/>
<evidence type="ECO:0000313" key="1">
    <source>
        <dbReference type="EMBL" id="GAA5212065.1"/>
    </source>
</evidence>
<dbReference type="PANTHER" id="PTHR36454">
    <property type="entry name" value="LMO2823 PROTEIN"/>
    <property type="match status" value="1"/>
</dbReference>
<keyword evidence="2" id="KW-1185">Reference proteome</keyword>
<sequence length="342" mass="37056">MVPFRGVRVDAGGVLAFDKWPALYGYEWGGGRRGIIGAVRLTGAVVPHEDVAAEAVEERVAFLRAGRAQLEPVLLGYRGGDGGAAGVLERTAREETALLDAWDPDGVRHRLWAITGRADQGVVRADLGVRQALIADGHHRWATYRELREVDAAAGEFGLALLVDTGRHPFAMGPIHRVLPGLPLRDALAAVAGLFRVRRLPGGCVEALETLDGRAAGLEVRGNAYVVTDGRAFHLLDAPAPELTGHTVRHDRPARWRELDATVLRDTLLGHLWKVPTHDARQVGHAHDADEAVRRADGGTAVLMRPVGEDVVRELAQAGVTLPWKSTSFEPKPLRGLVFRML</sequence>
<protein>
    <submittedName>
        <fullName evidence="1">DUF1015 domain-containing protein</fullName>
    </submittedName>
</protein>
<comment type="caution">
    <text evidence="1">The sequence shown here is derived from an EMBL/GenBank/DDBJ whole genome shotgun (WGS) entry which is preliminary data.</text>
</comment>
<dbReference type="InterPro" id="IPR008323">
    <property type="entry name" value="UCP033563"/>
</dbReference>
<evidence type="ECO:0000313" key="2">
    <source>
        <dbReference type="Proteomes" id="UP001499878"/>
    </source>
</evidence>
<reference evidence="2" key="1">
    <citation type="journal article" date="2019" name="Int. J. Syst. Evol. Microbiol.">
        <title>The Global Catalogue of Microorganisms (GCM) 10K type strain sequencing project: providing services to taxonomists for standard genome sequencing and annotation.</title>
        <authorList>
            <consortium name="The Broad Institute Genomics Platform"/>
            <consortium name="The Broad Institute Genome Sequencing Center for Infectious Disease"/>
            <person name="Wu L."/>
            <person name="Ma J."/>
        </authorList>
    </citation>
    <scope>NUCLEOTIDE SEQUENCE [LARGE SCALE GENOMIC DNA]</scope>
    <source>
        <strain evidence="2">JCM 18306</strain>
    </source>
</reference>
<gene>
    <name evidence="1" type="ORF">GCM10023323_46490</name>
</gene>
<dbReference type="Pfam" id="PF06245">
    <property type="entry name" value="DUF1015"/>
    <property type="match status" value="1"/>
</dbReference>